<evidence type="ECO:0000256" key="3">
    <source>
        <dbReference type="ARBA" id="ARBA00023274"/>
    </source>
</evidence>
<dbReference type="Pfam" id="PF00380">
    <property type="entry name" value="Ribosomal_S9"/>
    <property type="match status" value="1"/>
</dbReference>
<dbReference type="GO" id="GO:0003723">
    <property type="term" value="F:RNA binding"/>
    <property type="evidence" value="ECO:0007669"/>
    <property type="project" value="TreeGrafter"/>
</dbReference>
<accession>A0A8H7ZQ75</accession>
<dbReference type="GO" id="GO:0006412">
    <property type="term" value="P:translation"/>
    <property type="evidence" value="ECO:0007669"/>
    <property type="project" value="InterPro"/>
</dbReference>
<dbReference type="InterPro" id="IPR014721">
    <property type="entry name" value="Ribsml_uS5_D2-typ_fold_subgr"/>
</dbReference>
<dbReference type="InterPro" id="IPR020568">
    <property type="entry name" value="Ribosomal_Su5_D2-typ_SF"/>
</dbReference>
<sequence>MASVVAASAAARAAARVVRPQRAVAACRRPSWSAGERALATGLAARSAVARARAAGNPDEADGQGEWAQPASPEAAYGENAVFPSMLVGSFATRKPQSLAYFTGNSRANDFLQSVNDYAEAAKKLTKYPDITYSPKFLENYVIAPQASVERQFRVKLSASEYETVVGVVKSILSLSPLPPKFAQFAQHFLGESTGKSAAFNDTPLLDDDGIAHSWGTRKNSYVQCKMVEGTGEIFFNGQTLLEAFPGHLSYRLNVIQPLLATETLGKYNIWLDGDVHRGGASSRSEAARLAIAHGLALHRPELLTVLDQRMMNARGFNVDRGFCDCRLKPA</sequence>
<comment type="caution">
    <text evidence="4">The sequence shown here is derived from an EMBL/GenBank/DDBJ whole genome shotgun (WGS) entry which is preliminary data.</text>
</comment>
<dbReference type="GO" id="GO:0005763">
    <property type="term" value="C:mitochondrial small ribosomal subunit"/>
    <property type="evidence" value="ECO:0007669"/>
    <property type="project" value="TreeGrafter"/>
</dbReference>
<gene>
    <name evidence="4" type="ORF">BJ554DRAFT_2861</name>
</gene>
<dbReference type="OrthoDB" id="10254627at2759"/>
<dbReference type="PANTHER" id="PTHR21569:SF1">
    <property type="entry name" value="SMALL RIBOSOMAL SUBUNIT PROTEIN US9M"/>
    <property type="match status" value="1"/>
</dbReference>
<dbReference type="Proteomes" id="UP000673691">
    <property type="component" value="Unassembled WGS sequence"/>
</dbReference>
<dbReference type="PANTHER" id="PTHR21569">
    <property type="entry name" value="RIBOSOMAL PROTEIN S9"/>
    <property type="match status" value="1"/>
</dbReference>
<comment type="similarity">
    <text evidence="1">Belongs to the universal ribosomal protein uS9 family.</text>
</comment>
<evidence type="ECO:0000313" key="4">
    <source>
        <dbReference type="EMBL" id="KAG5457189.1"/>
    </source>
</evidence>
<dbReference type="AlphaFoldDB" id="A0A8H7ZQ75"/>
<name>A0A8H7ZQ75_9FUNG</name>
<evidence type="ECO:0000256" key="2">
    <source>
        <dbReference type="ARBA" id="ARBA00022980"/>
    </source>
</evidence>
<organism evidence="4 5">
    <name type="scientific">Olpidium bornovanus</name>
    <dbReference type="NCBI Taxonomy" id="278681"/>
    <lineage>
        <taxon>Eukaryota</taxon>
        <taxon>Fungi</taxon>
        <taxon>Fungi incertae sedis</taxon>
        <taxon>Olpidiomycota</taxon>
        <taxon>Olpidiomycotina</taxon>
        <taxon>Olpidiomycetes</taxon>
        <taxon>Olpidiales</taxon>
        <taxon>Olpidiaceae</taxon>
        <taxon>Olpidium</taxon>
    </lineage>
</organism>
<dbReference type="Gene3D" id="3.30.230.10">
    <property type="match status" value="1"/>
</dbReference>
<evidence type="ECO:0000313" key="5">
    <source>
        <dbReference type="Proteomes" id="UP000673691"/>
    </source>
</evidence>
<protein>
    <submittedName>
        <fullName evidence="4">Uncharacterized protein</fullName>
    </submittedName>
</protein>
<evidence type="ECO:0000256" key="1">
    <source>
        <dbReference type="ARBA" id="ARBA00005251"/>
    </source>
</evidence>
<keyword evidence="2" id="KW-0689">Ribosomal protein</keyword>
<dbReference type="InterPro" id="IPR000754">
    <property type="entry name" value="Ribosomal_uS9"/>
</dbReference>
<dbReference type="SUPFAM" id="SSF54211">
    <property type="entry name" value="Ribosomal protein S5 domain 2-like"/>
    <property type="match status" value="1"/>
</dbReference>
<keyword evidence="5" id="KW-1185">Reference proteome</keyword>
<reference evidence="4 5" key="1">
    <citation type="journal article" name="Sci. Rep.">
        <title>Genome-scale phylogenetic analyses confirm Olpidium as the closest living zoosporic fungus to the non-flagellated, terrestrial fungi.</title>
        <authorList>
            <person name="Chang Y."/>
            <person name="Rochon D."/>
            <person name="Sekimoto S."/>
            <person name="Wang Y."/>
            <person name="Chovatia M."/>
            <person name="Sandor L."/>
            <person name="Salamov A."/>
            <person name="Grigoriev I.V."/>
            <person name="Stajich J.E."/>
            <person name="Spatafora J.W."/>
        </authorList>
    </citation>
    <scope>NUCLEOTIDE SEQUENCE [LARGE SCALE GENOMIC DNA]</scope>
    <source>
        <strain evidence="4">S191</strain>
    </source>
</reference>
<dbReference type="GO" id="GO:0003735">
    <property type="term" value="F:structural constituent of ribosome"/>
    <property type="evidence" value="ECO:0007669"/>
    <property type="project" value="InterPro"/>
</dbReference>
<proteinExistence type="inferred from homology"/>
<dbReference type="EMBL" id="JAEFCI010010479">
    <property type="protein sequence ID" value="KAG5457189.1"/>
    <property type="molecule type" value="Genomic_DNA"/>
</dbReference>
<keyword evidence="3" id="KW-0687">Ribonucleoprotein</keyword>